<evidence type="ECO:0000256" key="2">
    <source>
        <dbReference type="ARBA" id="ARBA00010596"/>
    </source>
</evidence>
<comment type="subcellular location">
    <subcellularLocation>
        <location evidence="6">Golgi apparatus membrane</location>
        <topology evidence="6">Multi-pass membrane protein</topology>
    </subcellularLocation>
    <subcellularLocation>
        <location evidence="1">Membrane</location>
        <topology evidence="1">Multi-pass membrane protein</topology>
    </subcellularLocation>
</comment>
<comment type="similarity">
    <text evidence="2 6">Belongs to the YIP1 family.</text>
</comment>
<feature type="transmembrane region" description="Helical" evidence="6">
    <location>
        <begin position="254"/>
        <end position="273"/>
    </location>
</feature>
<feature type="region of interest" description="Disordered" evidence="7">
    <location>
        <begin position="1"/>
        <end position="23"/>
    </location>
</feature>
<proteinExistence type="inferred from homology"/>
<dbReference type="InterPro" id="IPR039765">
    <property type="entry name" value="Yip5/YIPF1/YIPF2"/>
</dbReference>
<protein>
    <recommendedName>
        <fullName evidence="6">Protein YIP</fullName>
    </recommendedName>
</protein>
<keyword evidence="3 6" id="KW-0812">Transmembrane</keyword>
<dbReference type="Proteomes" id="UP000245207">
    <property type="component" value="Unassembled WGS sequence"/>
</dbReference>
<reference evidence="9 10" key="1">
    <citation type="journal article" date="2018" name="Mol. Plant">
        <title>The genome of Artemisia annua provides insight into the evolution of Asteraceae family and artemisinin biosynthesis.</title>
        <authorList>
            <person name="Shen Q."/>
            <person name="Zhang L."/>
            <person name="Liao Z."/>
            <person name="Wang S."/>
            <person name="Yan T."/>
            <person name="Shi P."/>
            <person name="Liu M."/>
            <person name="Fu X."/>
            <person name="Pan Q."/>
            <person name="Wang Y."/>
            <person name="Lv Z."/>
            <person name="Lu X."/>
            <person name="Zhang F."/>
            <person name="Jiang W."/>
            <person name="Ma Y."/>
            <person name="Chen M."/>
            <person name="Hao X."/>
            <person name="Li L."/>
            <person name="Tang Y."/>
            <person name="Lv G."/>
            <person name="Zhou Y."/>
            <person name="Sun X."/>
            <person name="Brodelius P.E."/>
            <person name="Rose J.K.C."/>
            <person name="Tang K."/>
        </authorList>
    </citation>
    <scope>NUCLEOTIDE SEQUENCE [LARGE SCALE GENOMIC DNA]</scope>
    <source>
        <strain evidence="10">cv. Huhao1</strain>
        <tissue evidence="9">Leaf</tissue>
    </source>
</reference>
<feature type="transmembrane region" description="Helical" evidence="6">
    <location>
        <begin position="285"/>
        <end position="308"/>
    </location>
</feature>
<dbReference type="GO" id="GO:0016192">
    <property type="term" value="P:vesicle-mediated transport"/>
    <property type="evidence" value="ECO:0007669"/>
    <property type="project" value="InterPro"/>
</dbReference>
<evidence type="ECO:0000259" key="8">
    <source>
        <dbReference type="Pfam" id="PF04893"/>
    </source>
</evidence>
<evidence type="ECO:0000256" key="1">
    <source>
        <dbReference type="ARBA" id="ARBA00004141"/>
    </source>
</evidence>
<dbReference type="PANTHER" id="PTHR12822">
    <property type="entry name" value="PROTEIN YIPF"/>
    <property type="match status" value="1"/>
</dbReference>
<keyword evidence="4 6" id="KW-1133">Transmembrane helix</keyword>
<gene>
    <name evidence="9" type="ORF">CTI12_AA377090</name>
</gene>
<evidence type="ECO:0000256" key="4">
    <source>
        <dbReference type="ARBA" id="ARBA00022989"/>
    </source>
</evidence>
<evidence type="ECO:0000256" key="6">
    <source>
        <dbReference type="RuleBase" id="RU361264"/>
    </source>
</evidence>
<dbReference type="AlphaFoldDB" id="A0A2U1MHW2"/>
<feature type="transmembrane region" description="Helical" evidence="6">
    <location>
        <begin position="156"/>
        <end position="181"/>
    </location>
</feature>
<dbReference type="OrthoDB" id="10256463at2759"/>
<dbReference type="STRING" id="35608.A0A2U1MHW2"/>
<evidence type="ECO:0000313" key="9">
    <source>
        <dbReference type="EMBL" id="PWA60855.1"/>
    </source>
</evidence>
<feature type="compositionally biased region" description="Polar residues" evidence="7">
    <location>
        <begin position="1"/>
        <end position="16"/>
    </location>
</feature>
<dbReference type="InterPro" id="IPR006977">
    <property type="entry name" value="Yip1_dom"/>
</dbReference>
<dbReference type="Pfam" id="PF04893">
    <property type="entry name" value="Yip1"/>
    <property type="match status" value="1"/>
</dbReference>
<dbReference type="GO" id="GO:0031267">
    <property type="term" value="F:small GTPase binding"/>
    <property type="evidence" value="ECO:0007669"/>
    <property type="project" value="InterPro"/>
</dbReference>
<evidence type="ECO:0000256" key="5">
    <source>
        <dbReference type="ARBA" id="ARBA00023136"/>
    </source>
</evidence>
<evidence type="ECO:0000313" key="10">
    <source>
        <dbReference type="Proteomes" id="UP000245207"/>
    </source>
</evidence>
<feature type="domain" description="Yip1" evidence="8">
    <location>
        <begin position="145"/>
        <end position="301"/>
    </location>
</feature>
<dbReference type="GO" id="GO:0000139">
    <property type="term" value="C:Golgi membrane"/>
    <property type="evidence" value="ECO:0007669"/>
    <property type="project" value="UniProtKB-SubCell"/>
</dbReference>
<sequence length="313" mass="34496">MSGNYTTVNDNNTTGSVAPAQDPPGQVSVKFNAGLCSKLIIADSTLQTFPPSAPHGKITSGSGPPRDADGIFLKPVIRMERHLKYNNDDKFVCAVTFSKPASGSEQPTPRWLKAFKITAYQPYFDVDTCDILERIKDSLFPFKGTFSEKTSSSPDLYGPFWICTTLIFLSASIGTSATYLADKLNHKDWDYDIHLLTWSASLLYGYALVVPLVLYIVLKYLSAPLSLAHILCLYGYSLFIFIPAVCLSIIPVEIFRWVVAGIAGSMSAMFVASNLRSHIVSAGETWFWIVAVITLLQLALSIVLKIYLFSVHI</sequence>
<name>A0A2U1MHW2_ARTAN</name>
<dbReference type="EMBL" id="PKPP01005241">
    <property type="protein sequence ID" value="PWA60855.1"/>
    <property type="molecule type" value="Genomic_DNA"/>
</dbReference>
<keyword evidence="5 6" id="KW-0472">Membrane</keyword>
<organism evidence="9 10">
    <name type="scientific">Artemisia annua</name>
    <name type="common">Sweet wormwood</name>
    <dbReference type="NCBI Taxonomy" id="35608"/>
    <lineage>
        <taxon>Eukaryota</taxon>
        <taxon>Viridiplantae</taxon>
        <taxon>Streptophyta</taxon>
        <taxon>Embryophyta</taxon>
        <taxon>Tracheophyta</taxon>
        <taxon>Spermatophyta</taxon>
        <taxon>Magnoliopsida</taxon>
        <taxon>eudicotyledons</taxon>
        <taxon>Gunneridae</taxon>
        <taxon>Pentapetalae</taxon>
        <taxon>asterids</taxon>
        <taxon>campanulids</taxon>
        <taxon>Asterales</taxon>
        <taxon>Asteraceae</taxon>
        <taxon>Asteroideae</taxon>
        <taxon>Anthemideae</taxon>
        <taxon>Artemisiinae</taxon>
        <taxon>Artemisia</taxon>
    </lineage>
</organism>
<comment type="caution">
    <text evidence="9">The sequence shown here is derived from an EMBL/GenBank/DDBJ whole genome shotgun (WGS) entry which is preliminary data.</text>
</comment>
<feature type="transmembrane region" description="Helical" evidence="6">
    <location>
        <begin position="202"/>
        <end position="221"/>
    </location>
</feature>
<feature type="transmembrane region" description="Helical" evidence="6">
    <location>
        <begin position="227"/>
        <end position="247"/>
    </location>
</feature>
<evidence type="ECO:0000256" key="3">
    <source>
        <dbReference type="ARBA" id="ARBA00022692"/>
    </source>
</evidence>
<keyword evidence="10" id="KW-1185">Reference proteome</keyword>
<dbReference type="PANTHER" id="PTHR12822:SF6">
    <property type="entry name" value="PROTEIN YIP"/>
    <property type="match status" value="1"/>
</dbReference>
<evidence type="ECO:0000256" key="7">
    <source>
        <dbReference type="SAM" id="MobiDB-lite"/>
    </source>
</evidence>
<accession>A0A2U1MHW2</accession>